<dbReference type="InterPro" id="IPR001647">
    <property type="entry name" value="HTH_TetR"/>
</dbReference>
<proteinExistence type="predicted"/>
<evidence type="ECO:0000313" key="6">
    <source>
        <dbReference type="EMBL" id="RNL62384.1"/>
    </source>
</evidence>
<dbReference type="PANTHER" id="PTHR30055">
    <property type="entry name" value="HTH-TYPE TRANSCRIPTIONAL REGULATOR RUTR"/>
    <property type="match status" value="1"/>
</dbReference>
<dbReference type="InterPro" id="IPR011075">
    <property type="entry name" value="TetR_C"/>
</dbReference>
<feature type="DNA-binding region" description="H-T-H motif" evidence="4">
    <location>
        <begin position="33"/>
        <end position="52"/>
    </location>
</feature>
<dbReference type="GO" id="GO:0000976">
    <property type="term" value="F:transcription cis-regulatory region binding"/>
    <property type="evidence" value="ECO:0007669"/>
    <property type="project" value="TreeGrafter"/>
</dbReference>
<protein>
    <submittedName>
        <fullName evidence="6">TetR/AcrR family transcriptional regulator</fullName>
    </submittedName>
</protein>
<organism evidence="6 7">
    <name type="scientific">Nocardioides marmoriginsengisoli</name>
    <dbReference type="NCBI Taxonomy" id="661483"/>
    <lineage>
        <taxon>Bacteria</taxon>
        <taxon>Bacillati</taxon>
        <taxon>Actinomycetota</taxon>
        <taxon>Actinomycetes</taxon>
        <taxon>Propionibacteriales</taxon>
        <taxon>Nocardioidaceae</taxon>
        <taxon>Nocardioides</taxon>
    </lineage>
</organism>
<dbReference type="InterPro" id="IPR036271">
    <property type="entry name" value="Tet_transcr_reg_TetR-rel_C_sf"/>
</dbReference>
<keyword evidence="7" id="KW-1185">Reference proteome</keyword>
<evidence type="ECO:0000256" key="1">
    <source>
        <dbReference type="ARBA" id="ARBA00023015"/>
    </source>
</evidence>
<dbReference type="InterPro" id="IPR050109">
    <property type="entry name" value="HTH-type_TetR-like_transc_reg"/>
</dbReference>
<keyword evidence="2 4" id="KW-0238">DNA-binding</keyword>
<dbReference type="OrthoDB" id="9796019at2"/>
<dbReference type="SUPFAM" id="SSF46689">
    <property type="entry name" value="Homeodomain-like"/>
    <property type="match status" value="1"/>
</dbReference>
<reference evidence="6 7" key="1">
    <citation type="submission" date="2018-11" db="EMBL/GenBank/DDBJ databases">
        <authorList>
            <person name="Li F."/>
        </authorList>
    </citation>
    <scope>NUCLEOTIDE SEQUENCE [LARGE SCALE GENOMIC DNA]</scope>
    <source>
        <strain evidence="6 7">Gsoil 097</strain>
    </source>
</reference>
<dbReference type="Gene3D" id="1.10.357.10">
    <property type="entry name" value="Tetracycline Repressor, domain 2"/>
    <property type="match status" value="1"/>
</dbReference>
<dbReference type="AlphaFoldDB" id="A0A3N0CFZ8"/>
<dbReference type="GO" id="GO:0003700">
    <property type="term" value="F:DNA-binding transcription factor activity"/>
    <property type="evidence" value="ECO:0007669"/>
    <property type="project" value="TreeGrafter"/>
</dbReference>
<evidence type="ECO:0000256" key="2">
    <source>
        <dbReference type="ARBA" id="ARBA00023125"/>
    </source>
</evidence>
<dbReference type="Pfam" id="PF00440">
    <property type="entry name" value="TetR_N"/>
    <property type="match status" value="1"/>
</dbReference>
<feature type="domain" description="HTH tetR-type" evidence="5">
    <location>
        <begin position="10"/>
        <end position="70"/>
    </location>
</feature>
<dbReference type="InterPro" id="IPR009057">
    <property type="entry name" value="Homeodomain-like_sf"/>
</dbReference>
<dbReference type="Pfam" id="PF16859">
    <property type="entry name" value="TetR_C_11"/>
    <property type="match status" value="1"/>
</dbReference>
<keyword evidence="3" id="KW-0804">Transcription</keyword>
<comment type="caution">
    <text evidence="6">The sequence shown here is derived from an EMBL/GenBank/DDBJ whole genome shotgun (WGS) entry which is preliminary data.</text>
</comment>
<dbReference type="EMBL" id="RJSE01000007">
    <property type="protein sequence ID" value="RNL62384.1"/>
    <property type="molecule type" value="Genomic_DNA"/>
</dbReference>
<evidence type="ECO:0000259" key="5">
    <source>
        <dbReference type="PROSITE" id="PS50977"/>
    </source>
</evidence>
<accession>A0A3N0CFZ8</accession>
<sequence>MEATMTRLTDERLHELYTGTLKLIAERGFDNVTMDQIAEATKSSKATLYRQWGSKAALFADSLTAGGPVPDVAPDTGSLRGDLREMFGAHPKEIEHPPELVGAVLQAMKQNDEVATAVRTKIMDPLHERIALLIARAVERGEVAADCPAIEYVHLVLMAPFVLLDAVDGCDPQENDYVLNYIDALVLPALGIH</sequence>
<gene>
    <name evidence="6" type="ORF">EFK50_11445</name>
</gene>
<evidence type="ECO:0000256" key="3">
    <source>
        <dbReference type="ARBA" id="ARBA00023163"/>
    </source>
</evidence>
<name>A0A3N0CFZ8_9ACTN</name>
<dbReference type="PROSITE" id="PS50977">
    <property type="entry name" value="HTH_TETR_2"/>
    <property type="match status" value="1"/>
</dbReference>
<dbReference type="SUPFAM" id="SSF48498">
    <property type="entry name" value="Tetracyclin repressor-like, C-terminal domain"/>
    <property type="match status" value="1"/>
</dbReference>
<keyword evidence="1" id="KW-0805">Transcription regulation</keyword>
<dbReference type="PANTHER" id="PTHR30055:SF149">
    <property type="entry name" value="TETR-FAMILY TRANSCRIPTIONAL REGULATOR"/>
    <property type="match status" value="1"/>
</dbReference>
<dbReference type="Gene3D" id="1.10.10.60">
    <property type="entry name" value="Homeodomain-like"/>
    <property type="match status" value="1"/>
</dbReference>
<dbReference type="Proteomes" id="UP000267128">
    <property type="component" value="Unassembled WGS sequence"/>
</dbReference>
<evidence type="ECO:0000256" key="4">
    <source>
        <dbReference type="PROSITE-ProRule" id="PRU00335"/>
    </source>
</evidence>
<evidence type="ECO:0000313" key="7">
    <source>
        <dbReference type="Proteomes" id="UP000267128"/>
    </source>
</evidence>